<proteinExistence type="predicted"/>
<keyword evidence="1" id="KW-0472">Membrane</keyword>
<dbReference type="Proteomes" id="UP001205740">
    <property type="component" value="Unassembled WGS sequence"/>
</dbReference>
<name>A0ABT1H4F7_9NOCA</name>
<reference evidence="3 4" key="1">
    <citation type="submission" date="2022-06" db="EMBL/GenBank/DDBJ databases">
        <title>Genomic Encyclopedia of Archaeal and Bacterial Type Strains, Phase II (KMG-II): from individual species to whole genera.</title>
        <authorList>
            <person name="Goeker M."/>
        </authorList>
    </citation>
    <scope>NUCLEOTIDE SEQUENCE [LARGE SCALE GENOMIC DNA]</scope>
    <source>
        <strain evidence="3 4">DSM 45037</strain>
    </source>
</reference>
<dbReference type="Pfam" id="PF07858">
    <property type="entry name" value="LEH"/>
    <property type="match status" value="1"/>
</dbReference>
<accession>A0ABT1H4F7</accession>
<dbReference type="EMBL" id="JAMTCG010000006">
    <property type="protein sequence ID" value="MCP2162126.1"/>
    <property type="molecule type" value="Genomic_DNA"/>
</dbReference>
<keyword evidence="3" id="KW-0378">Hydrolase</keyword>
<comment type="caution">
    <text evidence="3">The sequence shown here is derived from an EMBL/GenBank/DDBJ whole genome shotgun (WGS) entry which is preliminary data.</text>
</comment>
<protein>
    <submittedName>
        <fullName evidence="3">Limonene-1,2-epoxide hydrolase catalytic domain</fullName>
    </submittedName>
</protein>
<gene>
    <name evidence="3" type="ORF">LX12_003330</name>
</gene>
<keyword evidence="1" id="KW-0812">Transmembrane</keyword>
<evidence type="ECO:0000256" key="1">
    <source>
        <dbReference type="SAM" id="Phobius"/>
    </source>
</evidence>
<keyword evidence="4" id="KW-1185">Reference proteome</keyword>
<dbReference type="GO" id="GO:0016787">
    <property type="term" value="F:hydrolase activity"/>
    <property type="evidence" value="ECO:0007669"/>
    <property type="project" value="UniProtKB-KW"/>
</dbReference>
<sequence length="74" mass="8130">MNERTDLVAFGPFVMTFWVCGVFEVRDGRITLWRDYFDFLTMATATGRAVLGVVVPSRRPALPAAQSTSTTTGA</sequence>
<feature type="domain" description="Limonene-1,2-epoxide hydrolase" evidence="2">
    <location>
        <begin position="2"/>
        <end position="48"/>
    </location>
</feature>
<keyword evidence="1" id="KW-1133">Transmembrane helix</keyword>
<evidence type="ECO:0000259" key="2">
    <source>
        <dbReference type="Pfam" id="PF07858"/>
    </source>
</evidence>
<dbReference type="Gene3D" id="3.10.450.50">
    <property type="match status" value="1"/>
</dbReference>
<evidence type="ECO:0000313" key="3">
    <source>
        <dbReference type="EMBL" id="MCP2162126.1"/>
    </source>
</evidence>
<dbReference type="SUPFAM" id="SSF54427">
    <property type="entry name" value="NTF2-like"/>
    <property type="match status" value="1"/>
</dbReference>
<evidence type="ECO:0000313" key="4">
    <source>
        <dbReference type="Proteomes" id="UP001205740"/>
    </source>
</evidence>
<dbReference type="InterPro" id="IPR013100">
    <property type="entry name" value="LEH"/>
</dbReference>
<feature type="transmembrane region" description="Helical" evidence="1">
    <location>
        <begin position="6"/>
        <end position="25"/>
    </location>
</feature>
<dbReference type="InterPro" id="IPR032710">
    <property type="entry name" value="NTF2-like_dom_sf"/>
</dbReference>
<organism evidence="3 4">
    <name type="scientific">Williamsia serinedens</name>
    <dbReference type="NCBI Taxonomy" id="391736"/>
    <lineage>
        <taxon>Bacteria</taxon>
        <taxon>Bacillati</taxon>
        <taxon>Actinomycetota</taxon>
        <taxon>Actinomycetes</taxon>
        <taxon>Mycobacteriales</taxon>
        <taxon>Nocardiaceae</taxon>
        <taxon>Williamsia</taxon>
    </lineage>
</organism>